<dbReference type="InterPro" id="IPR003961">
    <property type="entry name" value="FN3_dom"/>
</dbReference>
<evidence type="ECO:0000313" key="4">
    <source>
        <dbReference type="EMBL" id="AFS81213.1"/>
    </source>
</evidence>
<dbReference type="PROSITE" id="PS51125">
    <property type="entry name" value="NHL"/>
    <property type="match status" value="4"/>
</dbReference>
<dbReference type="SUPFAM" id="SSF101898">
    <property type="entry name" value="NHL repeat"/>
    <property type="match status" value="1"/>
</dbReference>
<dbReference type="InterPro" id="IPR050952">
    <property type="entry name" value="TRIM-NHL_E3_ligases"/>
</dbReference>
<dbReference type="InterPro" id="IPR011042">
    <property type="entry name" value="6-blade_b-propeller_TolB-like"/>
</dbReference>
<dbReference type="GO" id="GO:0005509">
    <property type="term" value="F:calcium ion binding"/>
    <property type="evidence" value="ECO:0007669"/>
    <property type="project" value="InterPro"/>
</dbReference>
<dbReference type="Gene3D" id="2.60.40.10">
    <property type="entry name" value="Immunoglobulins"/>
    <property type="match status" value="4"/>
</dbReference>
<keyword evidence="1" id="KW-0677">Repeat</keyword>
<gene>
    <name evidence="4" type="ORF">NKOR_06700</name>
</gene>
<dbReference type="GeneID" id="13725365"/>
<evidence type="ECO:0000256" key="1">
    <source>
        <dbReference type="ARBA" id="ARBA00022737"/>
    </source>
</evidence>
<proteinExistence type="predicted"/>
<keyword evidence="5" id="KW-1185">Reference proteome</keyword>
<dbReference type="PRINTS" id="PR00014">
    <property type="entry name" value="FNTYPEIII"/>
</dbReference>
<feature type="domain" description="Fibronectin type-III" evidence="3">
    <location>
        <begin position="579"/>
        <end position="673"/>
    </location>
</feature>
<dbReference type="InterPro" id="IPR001258">
    <property type="entry name" value="NHL_repeat"/>
</dbReference>
<dbReference type="PROSITE" id="PS50853">
    <property type="entry name" value="FN3"/>
    <property type="match status" value="3"/>
</dbReference>
<dbReference type="Proteomes" id="UP000006101">
    <property type="component" value="Chromosome"/>
</dbReference>
<dbReference type="PATRIC" id="fig|1229908.8.peg.1458"/>
<dbReference type="RefSeq" id="WP_014963597.1">
    <property type="nucleotide sequence ID" value="NC_018655.1"/>
</dbReference>
<feature type="domain" description="Fibronectin type-III" evidence="3">
    <location>
        <begin position="368"/>
        <end position="463"/>
    </location>
</feature>
<evidence type="ECO:0000256" key="2">
    <source>
        <dbReference type="SAM" id="MobiDB-lite"/>
    </source>
</evidence>
<evidence type="ECO:0000313" key="5">
    <source>
        <dbReference type="Proteomes" id="UP000006101"/>
    </source>
</evidence>
<dbReference type="SUPFAM" id="SSF49265">
    <property type="entry name" value="Fibronectin type III"/>
    <property type="match status" value="2"/>
</dbReference>
<organism evidence="4 5">
    <name type="scientific">Candidatus Nitrosopumilus koreensis AR1</name>
    <dbReference type="NCBI Taxonomy" id="1229908"/>
    <lineage>
        <taxon>Archaea</taxon>
        <taxon>Nitrososphaerota</taxon>
        <taxon>Nitrososphaeria</taxon>
        <taxon>Nitrosopumilales</taxon>
        <taxon>Nitrosopumilaceae</taxon>
        <taxon>Nitrosopumilus</taxon>
    </lineage>
</organism>
<dbReference type="Pfam" id="PF00041">
    <property type="entry name" value="fn3"/>
    <property type="match status" value="3"/>
</dbReference>
<dbReference type="InterPro" id="IPR013783">
    <property type="entry name" value="Ig-like_fold"/>
</dbReference>
<dbReference type="STRING" id="1229908.NKOR_06700"/>
<dbReference type="Gene3D" id="2.120.10.30">
    <property type="entry name" value="TolB, C-terminal domain"/>
    <property type="match status" value="4"/>
</dbReference>
<feature type="region of interest" description="Disordered" evidence="2">
    <location>
        <begin position="545"/>
        <end position="566"/>
    </location>
</feature>
<dbReference type="PANTHER" id="PTHR24104">
    <property type="entry name" value="E3 UBIQUITIN-PROTEIN LIGASE NHLRC1-RELATED"/>
    <property type="match status" value="1"/>
</dbReference>
<dbReference type="EMBL" id="CP003842">
    <property type="protein sequence ID" value="AFS81213.1"/>
    <property type="molecule type" value="Genomic_DNA"/>
</dbReference>
<dbReference type="HOGENOM" id="CLU_317995_0_0_2"/>
<dbReference type="GO" id="GO:0008270">
    <property type="term" value="F:zinc ion binding"/>
    <property type="evidence" value="ECO:0007669"/>
    <property type="project" value="UniProtKB-KW"/>
</dbReference>
<feature type="domain" description="Fibronectin type-III" evidence="3">
    <location>
        <begin position="465"/>
        <end position="560"/>
    </location>
</feature>
<dbReference type="CDD" id="cd00063">
    <property type="entry name" value="FN3"/>
    <property type="match status" value="3"/>
</dbReference>
<accession>K0B4V4</accession>
<reference evidence="4 5" key="1">
    <citation type="journal article" date="2012" name="J. Bacteriol.">
        <title>Draft Genome Sequence of an Ammonia-Oxidizing Archaeon, "Candidatus Nitrosopumilus koreensis" AR1, from Marine Sediment.</title>
        <authorList>
            <person name="Park S.J."/>
            <person name="Kim J.G."/>
            <person name="Jung M.Y."/>
            <person name="Kim S.J."/>
            <person name="Cha I.T."/>
            <person name="Kwon K."/>
            <person name="Lee J.H."/>
            <person name="Rhee S.K."/>
        </authorList>
    </citation>
    <scope>NUCLEOTIDE SEQUENCE [LARGE SCALE GENOMIC DNA]</scope>
    <source>
        <strain evidence="4 5">AR1</strain>
    </source>
</reference>
<dbReference type="Pfam" id="PF01436">
    <property type="entry name" value="NHL"/>
    <property type="match status" value="4"/>
</dbReference>
<name>K0B4V4_9ARCH</name>
<evidence type="ECO:0000259" key="3">
    <source>
        <dbReference type="PROSITE" id="PS50853"/>
    </source>
</evidence>
<dbReference type="CDD" id="cd05819">
    <property type="entry name" value="NHL"/>
    <property type="match status" value="1"/>
</dbReference>
<dbReference type="AlphaFoldDB" id="K0B4V4"/>
<dbReference type="InterPro" id="IPR036116">
    <property type="entry name" value="FN3_sf"/>
</dbReference>
<dbReference type="KEGG" id="nkr:NKOR_06700"/>
<sequence length="915" mass="99838">MKKNLVLFALAAFIAIVIPSVYADAEFSFKFGTLGSGSDELDNPTDVVVNVNGGDIYVVDNNNERISVFDDDGNPEFVYGSFCNTAQIQNCNADADGADEDGDGQFNDPISIAIDALGRFFVVDTDNERVQVFDDDGEFQFKFGSSDSGDDDYLGSANGVVIQDSSRDIFVSDTENDSISVFNSLGNFLFDFNFFNGNDDFRNPNGMVIDNSDNILFVVDSGNDRIVMFEIVDGTTCPSGTVKSVDGICYLKEFGSSGDDAGEFDNPYDLAFDSSNNLLYVADSENNRIQIFEIVDGTTCPSNTEEIIDGVCFVEEFGSLGTTDGKFDTPKGIAFDSSNNLLYVADSNNNRIQAFELNSEPTVQTPVKPANPDASPISPTSILLTWDEPEQAESIPKITGYKIEYKTGSDDYITITPNTDSTVTSFIHQGLSESETYSYRIYSINSAGISGASSVATTKPEHTTTPVALTATAISPSQIKLSWIAPSQTFGQTISGYDIKREVVPGVYDVVGNTNAQTLTYVVSNLATDKTYTYAVTAKIGFGETEESNTASATPRTDSEDTSETPITSTAVDMSVSSPPIKLVASAKTSTSINLTWSAPVDDGNSPITGYKIEAKKDNDSFSTVIDDTKNTSKTYLHSGLVKDAKYTYRVSAINMVGTSEPSNESSAVAKITGLEIAPIGKLTINEGQLLSFAVKLTDNTIKDPVFSLKNAPSGAKIISNTGMFTWTPSISDGGKTYNFVVEVRKNELFDSQTIVVTVNDSTKESEPTETPVNTESEELGIAPFVDESKDPQSYVDRYNNEPSYKKWFDENYPEYSSIYEAVGISKPPQIPADFVDEAKDPYYYVARYNIDSDYKKWFDENYPEYSSIKQAVDYDDSKPSQKEYGFCGSGTKLIDGVCTVIKVEKSTSWWNFWN</sequence>
<dbReference type="InterPro" id="IPR015919">
    <property type="entry name" value="Cadherin-like_sf"/>
</dbReference>
<dbReference type="SMART" id="SM00060">
    <property type="entry name" value="FN3"/>
    <property type="match status" value="3"/>
</dbReference>
<protein>
    <submittedName>
        <fullName evidence="4">Fibronectin type III domain-containing protein</fullName>
    </submittedName>
</protein>
<dbReference type="GO" id="GO:0016020">
    <property type="term" value="C:membrane"/>
    <property type="evidence" value="ECO:0007669"/>
    <property type="project" value="InterPro"/>
</dbReference>
<dbReference type="PANTHER" id="PTHR24104:SF25">
    <property type="entry name" value="PROTEIN LIN-41"/>
    <property type="match status" value="1"/>
</dbReference>
<dbReference type="SUPFAM" id="SSF49313">
    <property type="entry name" value="Cadherin-like"/>
    <property type="match status" value="1"/>
</dbReference>